<evidence type="ECO:0000313" key="1">
    <source>
        <dbReference type="EMBL" id="GAO29825.1"/>
    </source>
</evidence>
<comment type="caution">
    <text evidence="1">The sequence shown here is derived from an EMBL/GenBank/DDBJ whole genome shotgun (WGS) entry which is preliminary data.</text>
</comment>
<dbReference type="Proteomes" id="UP000032900">
    <property type="component" value="Unassembled WGS sequence"/>
</dbReference>
<gene>
    <name evidence="1" type="ORF">JCM15548_12054</name>
</gene>
<dbReference type="AlphaFoldDB" id="A0A0E9LY74"/>
<dbReference type="STRING" id="1236989.JCM15548_12054"/>
<sequence length="238" mass="26767">MENSFDPEKIELLAIHSSPGSNLFTLKMNTPGVTGYWNYSINKGFSDEVEVLYPITGTQTFTYVVSSGYLPDSDVTKVEYVTKTIDVDITVLDVAVPEEWGHLVGEGSKTWVFDKSDLTKWWYMTDADWNAFWWQPEDGPTDELGRMTFDLDGRPNFTYHASPDADPVTGSTWVFNSDFSRLTIIGDANILGVEGGGVQVDGLKEYQIIELTEDRLVLFMSGVAWSPGWVWVFKPMAE</sequence>
<dbReference type="EMBL" id="BAZW01000014">
    <property type="protein sequence ID" value="GAO29825.1"/>
    <property type="molecule type" value="Genomic_DNA"/>
</dbReference>
<name>A0A0E9LY74_9BACT</name>
<keyword evidence="2" id="KW-1185">Reference proteome</keyword>
<evidence type="ECO:0000313" key="2">
    <source>
        <dbReference type="Proteomes" id="UP000032900"/>
    </source>
</evidence>
<organism evidence="1 2">
    <name type="scientific">Geofilum rubicundum JCM 15548</name>
    <dbReference type="NCBI Taxonomy" id="1236989"/>
    <lineage>
        <taxon>Bacteria</taxon>
        <taxon>Pseudomonadati</taxon>
        <taxon>Bacteroidota</taxon>
        <taxon>Bacteroidia</taxon>
        <taxon>Marinilabiliales</taxon>
        <taxon>Marinilabiliaceae</taxon>
        <taxon>Geofilum</taxon>
    </lineage>
</organism>
<reference evidence="1 2" key="1">
    <citation type="journal article" date="2015" name="Microbes Environ.">
        <title>Distribution and evolution of nitrogen fixation genes in the phylum bacteroidetes.</title>
        <authorList>
            <person name="Inoue J."/>
            <person name="Oshima K."/>
            <person name="Suda W."/>
            <person name="Sakamoto M."/>
            <person name="Iino T."/>
            <person name="Noda S."/>
            <person name="Hongoh Y."/>
            <person name="Hattori M."/>
            <person name="Ohkuma M."/>
        </authorList>
    </citation>
    <scope>NUCLEOTIDE SEQUENCE [LARGE SCALE GENOMIC DNA]</scope>
    <source>
        <strain evidence="1">JCM 15548</strain>
    </source>
</reference>
<proteinExistence type="predicted"/>
<protein>
    <submittedName>
        <fullName evidence="1">Uncharacterized protein</fullName>
    </submittedName>
</protein>
<accession>A0A0E9LY74</accession>